<dbReference type="PROSITE" id="PS51375">
    <property type="entry name" value="PPR"/>
    <property type="match status" value="1"/>
</dbReference>
<organism evidence="6 7">
    <name type="scientific">Zasmidium cellare</name>
    <name type="common">Wine cellar mold</name>
    <name type="synonym">Racodium cellare</name>
    <dbReference type="NCBI Taxonomy" id="395010"/>
    <lineage>
        <taxon>Eukaryota</taxon>
        <taxon>Fungi</taxon>
        <taxon>Dikarya</taxon>
        <taxon>Ascomycota</taxon>
        <taxon>Pezizomycotina</taxon>
        <taxon>Dothideomycetes</taxon>
        <taxon>Dothideomycetidae</taxon>
        <taxon>Mycosphaerellales</taxon>
        <taxon>Mycosphaerellaceae</taxon>
        <taxon>Zasmidium</taxon>
    </lineage>
</organism>
<dbReference type="EMBL" id="JAXOVC010000010">
    <property type="protein sequence ID" value="KAK4496551.1"/>
    <property type="molecule type" value="Genomic_DNA"/>
</dbReference>
<dbReference type="PANTHER" id="PTHR47447">
    <property type="entry name" value="OS03G0856100 PROTEIN"/>
    <property type="match status" value="1"/>
</dbReference>
<evidence type="ECO:0000313" key="6">
    <source>
        <dbReference type="EMBL" id="KAK4496551.1"/>
    </source>
</evidence>
<dbReference type="InterPro" id="IPR002885">
    <property type="entry name" value="PPR_rpt"/>
</dbReference>
<accession>A0ABR0E5P3</accession>
<keyword evidence="2" id="KW-0677">Repeat</keyword>
<comment type="caution">
    <text evidence="6">The sequence shown here is derived from an EMBL/GenBank/DDBJ whole genome shotgun (WGS) entry which is preliminary data.</text>
</comment>
<dbReference type="Gene3D" id="1.25.40.10">
    <property type="entry name" value="Tetratricopeptide repeat domain"/>
    <property type="match status" value="2"/>
</dbReference>
<dbReference type="PANTHER" id="PTHR47447:SF17">
    <property type="entry name" value="OS12G0638900 PROTEIN"/>
    <property type="match status" value="1"/>
</dbReference>
<dbReference type="InterPro" id="IPR011990">
    <property type="entry name" value="TPR-like_helical_dom_sf"/>
</dbReference>
<comment type="subunit">
    <text evidence="4">Binds to mitochondrial small subunit 15S rRNA.</text>
</comment>
<evidence type="ECO:0000256" key="4">
    <source>
        <dbReference type="ARBA" id="ARBA00044511"/>
    </source>
</evidence>
<protein>
    <recommendedName>
        <fullName evidence="8">Pentatricopeptide repeat-containing protein</fullName>
    </recommendedName>
</protein>
<evidence type="ECO:0000256" key="1">
    <source>
        <dbReference type="ARBA" id="ARBA00006192"/>
    </source>
</evidence>
<evidence type="ECO:0000256" key="3">
    <source>
        <dbReference type="ARBA" id="ARBA00044493"/>
    </source>
</evidence>
<keyword evidence="7" id="KW-1185">Reference proteome</keyword>
<dbReference type="Pfam" id="PF13041">
    <property type="entry name" value="PPR_2"/>
    <property type="match status" value="1"/>
</dbReference>
<evidence type="ECO:0000256" key="5">
    <source>
        <dbReference type="PROSITE-ProRule" id="PRU00708"/>
    </source>
</evidence>
<comment type="function">
    <text evidence="3">Regulates mitochondrial small subunit maturation by controlling 15S rRNA 5'-end processing. Localizes to the 5' precursor of the 15S rRNA in a position that is subsequently occupied by mS47 in the mature yeast mtSSU. Uses structure and sequence-specific RNA recognition, binding to a single-stranded region of the precursor and specifically recognizing bases -6 to -1. The exchange of Ccm1 for mS47 is coupled to the irreversible removal of precursor rRNA that is accompanied by conformational changes of the mitoribosomal proteins uS5m and mS26. These conformational changes signal completion of 5'-end rRNA processing through protection of the mature 5'-end of the 15S rRNA and stabilization of mS47. The removal of the 5' precursor together with the dissociation of Ccm1 may be catalyzed by the 5'-3' exoribonuclease Pet127. Involved in the specific removal of group I introns in mitochondrial encoded transcripts.</text>
</comment>
<evidence type="ECO:0000256" key="2">
    <source>
        <dbReference type="ARBA" id="ARBA00022737"/>
    </source>
</evidence>
<dbReference type="NCBIfam" id="TIGR00756">
    <property type="entry name" value="PPR"/>
    <property type="match status" value="2"/>
</dbReference>
<feature type="repeat" description="PPR" evidence="5">
    <location>
        <begin position="456"/>
        <end position="490"/>
    </location>
</feature>
<proteinExistence type="inferred from homology"/>
<dbReference type="Proteomes" id="UP001305779">
    <property type="component" value="Unassembled WGS sequence"/>
</dbReference>
<name>A0ABR0E5P3_ZASCE</name>
<evidence type="ECO:0008006" key="8">
    <source>
        <dbReference type="Google" id="ProtNLM"/>
    </source>
</evidence>
<reference evidence="6 7" key="1">
    <citation type="journal article" date="2023" name="G3 (Bethesda)">
        <title>A chromosome-level genome assembly of Zasmidium syzygii isolated from banana leaves.</title>
        <authorList>
            <person name="van Westerhoven A.C."/>
            <person name="Mehrabi R."/>
            <person name="Talebi R."/>
            <person name="Steentjes M.B.F."/>
            <person name="Corcolon B."/>
            <person name="Chong P.A."/>
            <person name="Kema G.H.J."/>
            <person name="Seidl M.F."/>
        </authorList>
    </citation>
    <scope>NUCLEOTIDE SEQUENCE [LARGE SCALE GENOMIC DNA]</scope>
    <source>
        <strain evidence="6 7">P124</strain>
    </source>
</reference>
<evidence type="ECO:0000313" key="7">
    <source>
        <dbReference type="Proteomes" id="UP001305779"/>
    </source>
</evidence>
<gene>
    <name evidence="6" type="ORF">PRZ48_012531</name>
</gene>
<comment type="similarity">
    <text evidence="1">Belongs to the CCM1 family.</text>
</comment>
<sequence>MSSRLAPILHRHAAKWAKEALDDLEGGIPMMLGRLAGFKAHKRYYYWSQIALWLLHNEPEGMVKFLRETHVWPYPPVACINDSLRYLATHFSHQKDGARLQELSELFPLLADREKGGRLHIDGSFFRLLMPHCNHDQINELYRAVKVHHVRVDWNTFLHFTTHFAKSGHFEQALDALLEAKNANAVLDSYAFRSNCATLLRNSIRQPAGLRVCLRIVDNLVKLGVTLNNQLCNIVMLNAVEAGDLKTAISIYRSLIEHGLEADSYTYAILLKGCKSAIDDAETLNTTIRDAIQHVNVTGQSVVATEILHCLALHHKKHNPGRAYEILTEGFSQLFDSTPLQQLGLLPSRYPQPAESSQGSMPPSKQSLAIMVSMFLDYEFTRSRSAAQIHETYKRFRALVDLKAEPFASMMETDHISNMFLMTFIKTKKGLLYAAEVIKDVQRSPTDSEVKRCKPTQQSWSIFLHGFTWHGQMKLAEQVLNYMRNKGIEPNEVTWNILATGYASAQDLEGTLDVLRRMELDSVTWDEWTMKGLRRFQDQDRLRQEFERRRKVPQLDFTSDIKDSLGARLNTFGEVAGRVEQKRPEVVEGIADSPSDLAESVSIKICYSIFVILFQKTNFAQRMK</sequence>